<dbReference type="AlphaFoldDB" id="A0A6F9D905"/>
<feature type="compositionally biased region" description="Basic and acidic residues" evidence="1">
    <location>
        <begin position="241"/>
        <end position="253"/>
    </location>
</feature>
<feature type="region of interest" description="Disordered" evidence="1">
    <location>
        <begin position="210"/>
        <end position="260"/>
    </location>
</feature>
<keyword evidence="2" id="KW-0132">Cell division</keyword>
<name>A0A6F9D905_9ASCI</name>
<feature type="compositionally biased region" description="Polar residues" evidence="1">
    <location>
        <begin position="174"/>
        <end position="183"/>
    </location>
</feature>
<gene>
    <name evidence="2" type="primary">Cdc27-002</name>
</gene>
<dbReference type="InterPro" id="IPR019734">
    <property type="entry name" value="TPR_rpt"/>
</dbReference>
<dbReference type="EMBL" id="LR783757">
    <property type="protein sequence ID" value="CAB3229188.1"/>
    <property type="molecule type" value="mRNA"/>
</dbReference>
<proteinExistence type="evidence at transcript level"/>
<dbReference type="SUPFAM" id="SSF48452">
    <property type="entry name" value="TPR-like"/>
    <property type="match status" value="2"/>
</dbReference>
<feature type="region of interest" description="Disordered" evidence="1">
    <location>
        <begin position="158"/>
        <end position="183"/>
    </location>
</feature>
<dbReference type="InterPro" id="IPR011990">
    <property type="entry name" value="TPR-like_helical_dom_sf"/>
</dbReference>
<sequence length="745" mass="83404">MSLVETVPKKILPMETTNYLYKGKLESGFQTNSVNTKNDGSPTKQVLADNGYTQEESYNSQAAFKSFAETVPKQMFSADQDIPESIDVPPEKFNSYSGSSVDTDFSAPEITQPKKVADESLNTEEEPHNVQVNAFATDVLSLLATENLFSLCITPVDSKPQSGTSPLVPLPRSRSCTNRKTTPKQLVMRQTSMQPTRSQDETRMIQPTQFKPQLGASPTIPKIPDDSTVQSTEELTDQPVPDDRDTNSLDSEHPTLSSDDNQIEANLGICLLELRTLEKRIAERDDEVALTFSRSLKFDSLTVANYPQVVEEVISLVTTCISQSMPATAINLICHIIKMISVFRPNDKLVKLELCAKLTMHVHKGGKLEVRTRAMEVLNAIVRVVRRVKEASSRLQSLTEAYCLCCIGQCYYTKRENETAMHHYIASMEILNENLGIAALTAQQIRLHYHIALVYERIGKLRQAHGELDIAKAALQNCTEVDEKVKKELMADIELRIVNCNNVTPDCSVHQLISSIHSAMHVGRHLEVTVKCRRLANLLQSEPIRNLKMLTKNLILTASKLAKAGRIHDAIQIFSQILSLLEVDADPSTRFENLAQLILQIRHVSDMAWLHGKKPFLSQLLNIINEVTGFADSSNATKSLLPKCVDYLSICYFYNGDYDKTVEMSTKAEETSESTSGQSYQFSGWCHYNKGLANFMMKKYKNAILNFVQAHSCFDLLGTQSWARKMALNSNTWINHLNTLAIGEL</sequence>
<protein>
    <submittedName>
        <fullName evidence="2">Cell division cycle protein 27 homolog</fullName>
    </submittedName>
</protein>
<evidence type="ECO:0000313" key="2">
    <source>
        <dbReference type="EMBL" id="CAB3229188.1"/>
    </source>
</evidence>
<keyword evidence="2" id="KW-0131">Cell cycle</keyword>
<evidence type="ECO:0000256" key="1">
    <source>
        <dbReference type="SAM" id="MobiDB-lite"/>
    </source>
</evidence>
<dbReference type="GO" id="GO:0051301">
    <property type="term" value="P:cell division"/>
    <property type="evidence" value="ECO:0007669"/>
    <property type="project" value="UniProtKB-KW"/>
</dbReference>
<organism evidence="2">
    <name type="scientific">Phallusia mammillata</name>
    <dbReference type="NCBI Taxonomy" id="59560"/>
    <lineage>
        <taxon>Eukaryota</taxon>
        <taxon>Metazoa</taxon>
        <taxon>Chordata</taxon>
        <taxon>Tunicata</taxon>
        <taxon>Ascidiacea</taxon>
        <taxon>Phlebobranchia</taxon>
        <taxon>Ascidiidae</taxon>
        <taxon>Phallusia</taxon>
    </lineage>
</organism>
<reference evidence="2" key="1">
    <citation type="submission" date="2020-04" db="EMBL/GenBank/DDBJ databases">
        <authorList>
            <person name="Neveu A P."/>
        </authorList>
    </citation>
    <scope>NUCLEOTIDE SEQUENCE</scope>
    <source>
        <tissue evidence="2">Whole embryo</tissue>
    </source>
</reference>
<accession>A0A6F9D905</accession>
<dbReference type="SMART" id="SM00028">
    <property type="entry name" value="TPR"/>
    <property type="match status" value="3"/>
</dbReference>
<dbReference type="Gene3D" id="1.25.40.10">
    <property type="entry name" value="Tetratricopeptide repeat domain"/>
    <property type="match status" value="2"/>
</dbReference>